<name>A0A1M4ZKX1_9FLAO</name>
<evidence type="ECO:0000313" key="2">
    <source>
        <dbReference type="EMBL" id="SHF18644.1"/>
    </source>
</evidence>
<dbReference type="Proteomes" id="UP000184108">
    <property type="component" value="Unassembled WGS sequence"/>
</dbReference>
<proteinExistence type="predicted"/>
<gene>
    <name evidence="2" type="ORF">SAMN02787073_1629</name>
</gene>
<evidence type="ECO:0000256" key="1">
    <source>
        <dbReference type="SAM" id="MobiDB-lite"/>
    </source>
</evidence>
<feature type="compositionally biased region" description="Acidic residues" evidence="1">
    <location>
        <begin position="58"/>
        <end position="69"/>
    </location>
</feature>
<accession>A0A1M4ZKX1</accession>
<evidence type="ECO:0000313" key="3">
    <source>
        <dbReference type="Proteomes" id="UP000184108"/>
    </source>
</evidence>
<dbReference type="RefSeq" id="WP_073172543.1">
    <property type="nucleotide sequence ID" value="NZ_FQVE01000002.1"/>
</dbReference>
<feature type="compositionally biased region" description="Basic and acidic residues" evidence="1">
    <location>
        <begin position="47"/>
        <end position="57"/>
    </location>
</feature>
<reference evidence="3" key="1">
    <citation type="submission" date="2016-11" db="EMBL/GenBank/DDBJ databases">
        <authorList>
            <person name="Varghese N."/>
            <person name="Submissions S."/>
        </authorList>
    </citation>
    <scope>NUCLEOTIDE SEQUENCE [LARGE SCALE GENOMIC DNA]</scope>
    <source>
        <strain evidence="3">YR203</strain>
    </source>
</reference>
<sequence length="95" mass="10558">MKYNVGKYVIAPEKPFPDMEAAVRYIQKKFPELERETIEKFISPKINKADGDDKSGDISEEDTAGETDSTENGPASSKRNKAGKNQPIQPIKGEN</sequence>
<feature type="region of interest" description="Disordered" evidence="1">
    <location>
        <begin position="42"/>
        <end position="95"/>
    </location>
</feature>
<dbReference type="EMBL" id="FQVE01000002">
    <property type="protein sequence ID" value="SHF18644.1"/>
    <property type="molecule type" value="Genomic_DNA"/>
</dbReference>
<dbReference type="AlphaFoldDB" id="A0A1M4ZKX1"/>
<protein>
    <submittedName>
        <fullName evidence="2">Uncharacterized protein</fullName>
    </submittedName>
</protein>
<organism evidence="2 3">
    <name type="scientific">Chryseobacterium vrystaatense</name>
    <dbReference type="NCBI Taxonomy" id="307480"/>
    <lineage>
        <taxon>Bacteria</taxon>
        <taxon>Pseudomonadati</taxon>
        <taxon>Bacteroidota</taxon>
        <taxon>Flavobacteriia</taxon>
        <taxon>Flavobacteriales</taxon>
        <taxon>Weeksellaceae</taxon>
        <taxon>Chryseobacterium group</taxon>
        <taxon>Chryseobacterium</taxon>
    </lineage>
</organism>